<gene>
    <name evidence="7" type="ORF">UV10_C0033G0003</name>
</gene>
<feature type="domain" description="Helicase ATP-binding" evidence="6">
    <location>
        <begin position="1"/>
        <end position="136"/>
    </location>
</feature>
<dbReference type="GO" id="GO:0003678">
    <property type="term" value="F:DNA helicase activity"/>
    <property type="evidence" value="ECO:0007669"/>
    <property type="project" value="TreeGrafter"/>
</dbReference>
<evidence type="ECO:0000313" key="8">
    <source>
        <dbReference type="Proteomes" id="UP000034951"/>
    </source>
</evidence>
<dbReference type="PATRIC" id="fig|1618609.3.peg.602"/>
<evidence type="ECO:0000256" key="4">
    <source>
        <dbReference type="ARBA" id="ARBA00023125"/>
    </source>
</evidence>
<organism evidence="7 8">
    <name type="scientific">Candidatus Azambacteria bacterium GW2011_GWA1_42_19</name>
    <dbReference type="NCBI Taxonomy" id="1618609"/>
    <lineage>
        <taxon>Bacteria</taxon>
        <taxon>Candidatus Azamiibacteriota</taxon>
    </lineage>
</organism>
<dbReference type="PANTHER" id="PTHR47964:SF1">
    <property type="entry name" value="ATP-DEPENDENT DNA HELICASE HOMOLOG RECG, CHLOROPLASTIC"/>
    <property type="match status" value="1"/>
</dbReference>
<comment type="caution">
    <text evidence="7">The sequence shown here is derived from an EMBL/GenBank/DDBJ whole genome shotgun (WGS) entry which is preliminary data.</text>
</comment>
<dbReference type="GO" id="GO:0003677">
    <property type="term" value="F:DNA binding"/>
    <property type="evidence" value="ECO:0007669"/>
    <property type="project" value="UniProtKB-KW"/>
</dbReference>
<keyword evidence="1" id="KW-0227">DNA damage</keyword>
<keyword evidence="5" id="KW-0234">DNA repair</keyword>
<dbReference type="AlphaFoldDB" id="A0A0G0Z8V7"/>
<name>A0A0G0Z8V7_9BACT</name>
<dbReference type="InterPro" id="IPR014001">
    <property type="entry name" value="Helicase_ATP-bd"/>
</dbReference>
<proteinExistence type="predicted"/>
<reference evidence="7 8" key="1">
    <citation type="journal article" date="2015" name="Nature">
        <title>rRNA introns, odd ribosomes, and small enigmatic genomes across a large radiation of phyla.</title>
        <authorList>
            <person name="Brown C.T."/>
            <person name="Hug L.A."/>
            <person name="Thomas B.C."/>
            <person name="Sharon I."/>
            <person name="Castelle C.J."/>
            <person name="Singh A."/>
            <person name="Wilkins M.J."/>
            <person name="Williams K.H."/>
            <person name="Banfield J.F."/>
        </authorList>
    </citation>
    <scope>NUCLEOTIDE SEQUENCE [LARGE SCALE GENOMIC DNA]</scope>
</reference>
<dbReference type="Proteomes" id="UP000034951">
    <property type="component" value="Unassembled WGS sequence"/>
</dbReference>
<keyword evidence="3 7" id="KW-0067">ATP-binding</keyword>
<evidence type="ECO:0000256" key="3">
    <source>
        <dbReference type="ARBA" id="ARBA00022806"/>
    </source>
</evidence>
<dbReference type="Pfam" id="PF00270">
    <property type="entry name" value="DEAD"/>
    <property type="match status" value="1"/>
</dbReference>
<dbReference type="SMART" id="SM00487">
    <property type="entry name" value="DEXDc"/>
    <property type="match status" value="1"/>
</dbReference>
<dbReference type="InterPro" id="IPR011545">
    <property type="entry name" value="DEAD/DEAH_box_helicase_dom"/>
</dbReference>
<evidence type="ECO:0000313" key="7">
    <source>
        <dbReference type="EMBL" id="KKS45107.1"/>
    </source>
</evidence>
<evidence type="ECO:0000259" key="6">
    <source>
        <dbReference type="PROSITE" id="PS51192"/>
    </source>
</evidence>
<dbReference type="GO" id="GO:0006281">
    <property type="term" value="P:DNA repair"/>
    <property type="evidence" value="ECO:0007669"/>
    <property type="project" value="UniProtKB-KW"/>
</dbReference>
<dbReference type="PROSITE" id="PS51192">
    <property type="entry name" value="HELICASE_ATP_BIND_1"/>
    <property type="match status" value="1"/>
</dbReference>
<keyword evidence="3 7" id="KW-0547">Nucleotide-binding</keyword>
<keyword evidence="3 7" id="KW-0347">Helicase</keyword>
<keyword evidence="2" id="KW-0378">Hydrolase</keyword>
<dbReference type="InterPro" id="IPR027417">
    <property type="entry name" value="P-loop_NTPase"/>
</dbReference>
<dbReference type="SUPFAM" id="SSF52540">
    <property type="entry name" value="P-loop containing nucleoside triphosphate hydrolases"/>
    <property type="match status" value="1"/>
</dbReference>
<evidence type="ECO:0000256" key="5">
    <source>
        <dbReference type="ARBA" id="ARBA00023204"/>
    </source>
</evidence>
<accession>A0A0G0Z8V7</accession>
<evidence type="ECO:0000256" key="2">
    <source>
        <dbReference type="ARBA" id="ARBA00022801"/>
    </source>
</evidence>
<dbReference type="Gene3D" id="3.40.50.300">
    <property type="entry name" value="P-loop containing nucleotide triphosphate hydrolases"/>
    <property type="match status" value="1"/>
</dbReference>
<dbReference type="InterPro" id="IPR047112">
    <property type="entry name" value="RecG/Mfd"/>
</dbReference>
<keyword evidence="4" id="KW-0238">DNA-binding</keyword>
<dbReference type="GO" id="GO:0005524">
    <property type="term" value="F:ATP binding"/>
    <property type="evidence" value="ECO:0007669"/>
    <property type="project" value="InterPro"/>
</dbReference>
<protein>
    <submittedName>
        <fullName evidence="7">ATP-dependent DNA helicase RecG</fullName>
    </submittedName>
</protein>
<dbReference type="GO" id="GO:0016787">
    <property type="term" value="F:hydrolase activity"/>
    <property type="evidence" value="ECO:0007669"/>
    <property type="project" value="UniProtKB-KW"/>
</dbReference>
<dbReference type="PANTHER" id="PTHR47964">
    <property type="entry name" value="ATP-DEPENDENT DNA HELICASE HOMOLOG RECG, CHLOROPLASTIC"/>
    <property type="match status" value="1"/>
</dbReference>
<sequence length="171" mass="18159">MGSGKTVVAAVAAYVAHLNGFQTILLAPTQILAHQHFQTLTAIGLKTELVTGQIKPSPKHLALSTVLVGTHALLSDKLQLAKVGLVVIDEQHRFGVAQRALAASKGTSPHVLTMTATPIPRTVALTLYGDLDLSILDSVPGRIPIKTWVVPETKRSAAYEWPNSEQGSITS</sequence>
<evidence type="ECO:0000256" key="1">
    <source>
        <dbReference type="ARBA" id="ARBA00022763"/>
    </source>
</evidence>
<dbReference type="EMBL" id="LCDE01000033">
    <property type="protein sequence ID" value="KKS45107.1"/>
    <property type="molecule type" value="Genomic_DNA"/>
</dbReference>